<dbReference type="RefSeq" id="WP_229802757.1">
    <property type="nucleotide sequence ID" value="NZ_BMYM01000002.1"/>
</dbReference>
<gene>
    <name evidence="2" type="ORF">GCM10007053_26950</name>
</gene>
<evidence type="ECO:0000313" key="3">
    <source>
        <dbReference type="Proteomes" id="UP000644693"/>
    </source>
</evidence>
<sequence>MLDSSRIEYLTGRDERQLVTLANGQRLHRDVIAPLSQLQRAAADAGFDLQVVSGFRSFERQRAIVNAKASGERAVHDDAGSVVDLDVMTPLQRLHAILRFSALPGASRHHWGTDLDVYDAAAVPDDYAVQLVPEEVAADGVFGPLHAWLDSRMARDASFGFYRPYQSDRGGVAVERWHLSYAPLARQCEHELTPEVVVSVWSQALGDEDEAWRVLAEDSLDQLFERYVTVPEDWCPGPV</sequence>
<keyword evidence="3" id="KW-1185">Reference proteome</keyword>
<name>A0A918XLC5_9GAMM</name>
<evidence type="ECO:0000259" key="1">
    <source>
        <dbReference type="Pfam" id="PF02557"/>
    </source>
</evidence>
<dbReference type="CDD" id="cd14847">
    <property type="entry name" value="DD-carboxypeptidase_like"/>
    <property type="match status" value="1"/>
</dbReference>
<dbReference type="PANTHER" id="PTHR34385:SF1">
    <property type="entry name" value="PEPTIDOGLYCAN L-ALANYL-D-GLUTAMATE ENDOPEPTIDASE CWLK"/>
    <property type="match status" value="1"/>
</dbReference>
<dbReference type="Proteomes" id="UP000644693">
    <property type="component" value="Unassembled WGS sequence"/>
</dbReference>
<accession>A0A918XLC5</accession>
<protein>
    <submittedName>
        <fullName evidence="2">Peptidase M15</fullName>
    </submittedName>
</protein>
<dbReference type="EMBL" id="BMYM01000002">
    <property type="protein sequence ID" value="GHD37406.1"/>
    <property type="molecule type" value="Genomic_DNA"/>
</dbReference>
<reference evidence="2" key="1">
    <citation type="journal article" date="2014" name="Int. J. Syst. Evol. Microbiol.">
        <title>Complete genome sequence of Corynebacterium casei LMG S-19264T (=DSM 44701T), isolated from a smear-ripened cheese.</title>
        <authorList>
            <consortium name="US DOE Joint Genome Institute (JGI-PGF)"/>
            <person name="Walter F."/>
            <person name="Albersmeier A."/>
            <person name="Kalinowski J."/>
            <person name="Ruckert C."/>
        </authorList>
    </citation>
    <scope>NUCLEOTIDE SEQUENCE</scope>
    <source>
        <strain evidence="2">KCTC 23430</strain>
    </source>
</reference>
<evidence type="ECO:0000313" key="2">
    <source>
        <dbReference type="EMBL" id="GHD37406.1"/>
    </source>
</evidence>
<dbReference type="GO" id="GO:0008233">
    <property type="term" value="F:peptidase activity"/>
    <property type="evidence" value="ECO:0007669"/>
    <property type="project" value="InterPro"/>
</dbReference>
<reference evidence="2" key="2">
    <citation type="submission" date="2020-09" db="EMBL/GenBank/DDBJ databases">
        <authorList>
            <person name="Sun Q."/>
            <person name="Kim S."/>
        </authorList>
    </citation>
    <scope>NUCLEOTIDE SEQUENCE</scope>
    <source>
        <strain evidence="2">KCTC 23430</strain>
    </source>
</reference>
<organism evidence="2 3">
    <name type="scientific">Parahalioglobus pacificus</name>
    <dbReference type="NCBI Taxonomy" id="930806"/>
    <lineage>
        <taxon>Bacteria</taxon>
        <taxon>Pseudomonadati</taxon>
        <taxon>Pseudomonadota</taxon>
        <taxon>Gammaproteobacteria</taxon>
        <taxon>Cellvibrionales</taxon>
        <taxon>Halieaceae</taxon>
        <taxon>Parahalioglobus</taxon>
    </lineage>
</organism>
<dbReference type="InterPro" id="IPR003709">
    <property type="entry name" value="VanY-like_core_dom"/>
</dbReference>
<dbReference type="GO" id="GO:0006508">
    <property type="term" value="P:proteolysis"/>
    <property type="evidence" value="ECO:0007669"/>
    <property type="project" value="InterPro"/>
</dbReference>
<dbReference type="InterPro" id="IPR009045">
    <property type="entry name" value="Zn_M74/Hedgehog-like"/>
</dbReference>
<dbReference type="InterPro" id="IPR052179">
    <property type="entry name" value="DD-CPase-like"/>
</dbReference>
<dbReference type="Gene3D" id="3.30.1380.10">
    <property type="match status" value="1"/>
</dbReference>
<comment type="caution">
    <text evidence="2">The sequence shown here is derived from an EMBL/GenBank/DDBJ whole genome shotgun (WGS) entry which is preliminary data.</text>
</comment>
<dbReference type="SUPFAM" id="SSF55166">
    <property type="entry name" value="Hedgehog/DD-peptidase"/>
    <property type="match status" value="1"/>
</dbReference>
<dbReference type="Pfam" id="PF02557">
    <property type="entry name" value="VanY"/>
    <property type="match status" value="1"/>
</dbReference>
<dbReference type="PANTHER" id="PTHR34385">
    <property type="entry name" value="D-ALANYL-D-ALANINE CARBOXYPEPTIDASE"/>
    <property type="match status" value="1"/>
</dbReference>
<proteinExistence type="predicted"/>
<dbReference type="AlphaFoldDB" id="A0A918XLC5"/>
<feature type="domain" description="D-alanyl-D-alanine carboxypeptidase-like core" evidence="1">
    <location>
        <begin position="25"/>
        <end position="183"/>
    </location>
</feature>